<dbReference type="RefSeq" id="WP_309936901.1">
    <property type="nucleotide sequence ID" value="NZ_AP025305.1"/>
</dbReference>
<evidence type="ECO:0000313" key="1">
    <source>
        <dbReference type="EMBL" id="MDR6237436.1"/>
    </source>
</evidence>
<dbReference type="Proteomes" id="UP001185092">
    <property type="component" value="Unassembled WGS sequence"/>
</dbReference>
<keyword evidence="2" id="KW-1185">Reference proteome</keyword>
<protein>
    <submittedName>
        <fullName evidence="1">Uncharacterized protein</fullName>
    </submittedName>
</protein>
<dbReference type="EMBL" id="JAVDQD010000001">
    <property type="protein sequence ID" value="MDR6237436.1"/>
    <property type="molecule type" value="Genomic_DNA"/>
</dbReference>
<sequence>MAIVIKELTVNVTLEDKKVETLESNLNLEEIIEECTLRVLEKMEMLED</sequence>
<organism evidence="1 2">
    <name type="scientific">Aureibacter tunicatorum</name>
    <dbReference type="NCBI Taxonomy" id="866807"/>
    <lineage>
        <taxon>Bacteria</taxon>
        <taxon>Pseudomonadati</taxon>
        <taxon>Bacteroidota</taxon>
        <taxon>Cytophagia</taxon>
        <taxon>Cytophagales</taxon>
        <taxon>Persicobacteraceae</taxon>
        <taxon>Aureibacter</taxon>
    </lineage>
</organism>
<accession>A0AAE3XKJ4</accession>
<name>A0AAE3XKJ4_9BACT</name>
<comment type="caution">
    <text evidence="1">The sequence shown here is derived from an EMBL/GenBank/DDBJ whole genome shotgun (WGS) entry which is preliminary data.</text>
</comment>
<reference evidence="1" key="1">
    <citation type="submission" date="2023-07" db="EMBL/GenBank/DDBJ databases">
        <title>Genomic Encyclopedia of Type Strains, Phase IV (KMG-IV): sequencing the most valuable type-strain genomes for metagenomic binning, comparative biology and taxonomic classification.</title>
        <authorList>
            <person name="Goeker M."/>
        </authorList>
    </citation>
    <scope>NUCLEOTIDE SEQUENCE</scope>
    <source>
        <strain evidence="1">DSM 26174</strain>
    </source>
</reference>
<proteinExistence type="predicted"/>
<evidence type="ECO:0000313" key="2">
    <source>
        <dbReference type="Proteomes" id="UP001185092"/>
    </source>
</evidence>
<gene>
    <name evidence="1" type="ORF">HNQ88_000412</name>
</gene>
<dbReference type="AlphaFoldDB" id="A0AAE3XKJ4"/>